<name>A0A1F7X1W8_9BACT</name>
<evidence type="ECO:0000256" key="1">
    <source>
        <dbReference type="SAM" id="Phobius"/>
    </source>
</evidence>
<accession>A0A1F7X1W8</accession>
<proteinExistence type="predicted"/>
<keyword evidence="1" id="KW-1133">Transmembrane helix</keyword>
<gene>
    <name evidence="2" type="ORF">A2Z67_00805</name>
</gene>
<evidence type="ECO:0000313" key="2">
    <source>
        <dbReference type="EMBL" id="OGM09056.1"/>
    </source>
</evidence>
<protein>
    <recommendedName>
        <fullName evidence="4">ABC transmembrane type-1 domain-containing protein</fullName>
    </recommendedName>
</protein>
<keyword evidence="1" id="KW-0812">Transmembrane</keyword>
<dbReference type="EMBL" id="MGFQ01000029">
    <property type="protein sequence ID" value="OGM09056.1"/>
    <property type="molecule type" value="Genomic_DNA"/>
</dbReference>
<keyword evidence="1" id="KW-0472">Membrane</keyword>
<feature type="transmembrane region" description="Helical" evidence="1">
    <location>
        <begin position="20"/>
        <end position="40"/>
    </location>
</feature>
<reference evidence="2 3" key="1">
    <citation type="journal article" date="2016" name="Nat. Commun.">
        <title>Thousands of microbial genomes shed light on interconnected biogeochemical processes in an aquifer system.</title>
        <authorList>
            <person name="Anantharaman K."/>
            <person name="Brown C.T."/>
            <person name="Hug L.A."/>
            <person name="Sharon I."/>
            <person name="Castelle C.J."/>
            <person name="Probst A.J."/>
            <person name="Thomas B.C."/>
            <person name="Singh A."/>
            <person name="Wilkins M.J."/>
            <person name="Karaoz U."/>
            <person name="Brodie E.L."/>
            <person name="Williams K.H."/>
            <person name="Hubbard S.S."/>
            <person name="Banfield J.F."/>
        </authorList>
    </citation>
    <scope>NUCLEOTIDE SEQUENCE [LARGE SCALE GENOMIC DNA]</scope>
</reference>
<dbReference type="Proteomes" id="UP000176939">
    <property type="component" value="Unassembled WGS sequence"/>
</dbReference>
<sequence length="89" mass="9747">MVANKHNFVHHIVTSLWSLIKGLTVSLIWILISGVGLVILKSGKSPIDLLIGLPLLLIGGGFVINYMWTSVLTIFSPTFNREVCKLCGK</sequence>
<feature type="transmembrane region" description="Helical" evidence="1">
    <location>
        <begin position="47"/>
        <end position="68"/>
    </location>
</feature>
<evidence type="ECO:0008006" key="4">
    <source>
        <dbReference type="Google" id="ProtNLM"/>
    </source>
</evidence>
<evidence type="ECO:0000313" key="3">
    <source>
        <dbReference type="Proteomes" id="UP000176939"/>
    </source>
</evidence>
<comment type="caution">
    <text evidence="2">The sequence shown here is derived from an EMBL/GenBank/DDBJ whole genome shotgun (WGS) entry which is preliminary data.</text>
</comment>
<organism evidence="2 3">
    <name type="scientific">Candidatus Woesebacteria bacterium RBG_13_36_22</name>
    <dbReference type="NCBI Taxonomy" id="1802478"/>
    <lineage>
        <taxon>Bacteria</taxon>
        <taxon>Candidatus Woeseibacteriota</taxon>
    </lineage>
</organism>
<dbReference type="AlphaFoldDB" id="A0A1F7X1W8"/>